<proteinExistence type="inferred from homology"/>
<keyword evidence="3" id="KW-0997">Cell inner membrane</keyword>
<keyword evidence="2" id="KW-1003">Cell membrane</keyword>
<sequence length="642" mass="71157">MFDFVRRNTRFLLFVLFLLVIPSFVLFGVEGYMNMGDRGQVVARVDGQDIRQSAWDAAHRLEADRLRQAMPSIDPKLLDSPEARYGTLERMVRERVIRAAAQDDRLVTPDARLAAQLQRDPTIASLRGPDGRIDAARYRQLAAAQGLTPEGLEAQFRADLSNRQVLAGLMGTSFVTPAQAEVALDAYLQRREVQAKTLRPAEFAARVNPTDEEIQAFYQQNQALFQAPEQVKLEYLVLDLDTVMKGITVNESDLKTYYEQNIARQTALEERRASHILVKAPAGAPPADREAARKKAQELLAQVRQSPERFAELARQHSQDPGSAARGGDLDFFTRGAMTKPFEEAAFKLKKGEISDVVETDFGFHIIRLTDLRAPKQQTFEEVRPQLETELRRQQAQRKFAETADSFSNAVYEAADGLAGVAEKFKLPLRTAEGVTREPGNGASGVLANPKLMTAVFSPESLEKKRNTDAVEVGPSQLVSARVLAHEPARTLPLAEVKDRVREQLKTRRGIELAQKAGAEQLEALKANPQSVQLPAPVVISRENPRDLAPEVVEAAMRVDPSKLPGATGVDLGAQGYALVRVLKTLPREAPPAERAAQEREQVAQWLASAEGRAYYELLKERFKVKIEVPRPVPGATADANR</sequence>
<gene>
    <name evidence="13" type="ORF">EZ242_13280</name>
</gene>
<evidence type="ECO:0000256" key="9">
    <source>
        <dbReference type="ARBA" id="ARBA00040743"/>
    </source>
</evidence>
<dbReference type="Pfam" id="PF00639">
    <property type="entry name" value="Rotamase"/>
    <property type="match status" value="1"/>
</dbReference>
<evidence type="ECO:0000313" key="14">
    <source>
        <dbReference type="Proteomes" id="UP000297564"/>
    </source>
</evidence>
<reference evidence="13 14" key="1">
    <citation type="submission" date="2019-03" db="EMBL/GenBank/DDBJ databases">
        <title>Ramlibacter rhizophilus CCTCC AB2015357, whole genome shotgun sequence.</title>
        <authorList>
            <person name="Zhang X."/>
            <person name="Feng G."/>
            <person name="Zhu H."/>
        </authorList>
    </citation>
    <scope>NUCLEOTIDE SEQUENCE [LARGE SCALE GENOMIC DNA]</scope>
    <source>
        <strain evidence="13 14">CCTCC AB2015357</strain>
    </source>
</reference>
<evidence type="ECO:0000256" key="5">
    <source>
        <dbReference type="ARBA" id="ARBA00022989"/>
    </source>
</evidence>
<dbReference type="GO" id="GO:0003755">
    <property type="term" value="F:peptidyl-prolyl cis-trans isomerase activity"/>
    <property type="evidence" value="ECO:0007669"/>
    <property type="project" value="UniProtKB-KW"/>
</dbReference>
<dbReference type="InterPro" id="IPR046357">
    <property type="entry name" value="PPIase_dom_sf"/>
</dbReference>
<keyword evidence="11" id="KW-0697">Rotamase</keyword>
<dbReference type="Gene3D" id="3.10.50.40">
    <property type="match status" value="1"/>
</dbReference>
<dbReference type="OrthoDB" id="9812372at2"/>
<organism evidence="13 14">
    <name type="scientific">Ramlibacter rhizophilus</name>
    <dbReference type="NCBI Taxonomy" id="1781167"/>
    <lineage>
        <taxon>Bacteria</taxon>
        <taxon>Pseudomonadati</taxon>
        <taxon>Pseudomonadota</taxon>
        <taxon>Betaproteobacteria</taxon>
        <taxon>Burkholderiales</taxon>
        <taxon>Comamonadaceae</taxon>
        <taxon>Ramlibacter</taxon>
    </lineage>
</organism>
<keyword evidence="4" id="KW-0812">Transmembrane</keyword>
<evidence type="ECO:0000256" key="4">
    <source>
        <dbReference type="ARBA" id="ARBA00022692"/>
    </source>
</evidence>
<evidence type="ECO:0000259" key="12">
    <source>
        <dbReference type="PROSITE" id="PS50198"/>
    </source>
</evidence>
<dbReference type="PANTHER" id="PTHR47529:SF1">
    <property type="entry name" value="PERIPLASMIC CHAPERONE PPID"/>
    <property type="match status" value="1"/>
</dbReference>
<accession>A0A4Z0BIA7</accession>
<dbReference type="SUPFAM" id="SSF54534">
    <property type="entry name" value="FKBP-like"/>
    <property type="match status" value="1"/>
</dbReference>
<dbReference type="Pfam" id="PF13624">
    <property type="entry name" value="SurA_N_3"/>
    <property type="match status" value="1"/>
</dbReference>
<comment type="subcellular location">
    <subcellularLocation>
        <location evidence="1">Cell inner membrane</location>
        <topology evidence="1">Single-pass type II membrane protein</topology>
        <orientation evidence="1">Periplasmic side</orientation>
    </subcellularLocation>
</comment>
<evidence type="ECO:0000256" key="10">
    <source>
        <dbReference type="ARBA" id="ARBA00042775"/>
    </source>
</evidence>
<evidence type="ECO:0000256" key="7">
    <source>
        <dbReference type="ARBA" id="ARBA00023186"/>
    </source>
</evidence>
<dbReference type="Proteomes" id="UP000297564">
    <property type="component" value="Unassembled WGS sequence"/>
</dbReference>
<dbReference type="InterPro" id="IPR027304">
    <property type="entry name" value="Trigger_fact/SurA_dom_sf"/>
</dbReference>
<keyword evidence="7" id="KW-0143">Chaperone</keyword>
<evidence type="ECO:0000256" key="11">
    <source>
        <dbReference type="PROSITE-ProRule" id="PRU00278"/>
    </source>
</evidence>
<dbReference type="PROSITE" id="PS50198">
    <property type="entry name" value="PPIC_PPIASE_2"/>
    <property type="match status" value="1"/>
</dbReference>
<name>A0A4Z0BIA7_9BURK</name>
<feature type="domain" description="PpiC" evidence="12">
    <location>
        <begin position="268"/>
        <end position="371"/>
    </location>
</feature>
<dbReference type="InterPro" id="IPR052029">
    <property type="entry name" value="PpiD_chaperone"/>
</dbReference>
<dbReference type="GO" id="GO:0005886">
    <property type="term" value="C:plasma membrane"/>
    <property type="evidence" value="ECO:0007669"/>
    <property type="project" value="UniProtKB-SubCell"/>
</dbReference>
<keyword evidence="14" id="KW-1185">Reference proteome</keyword>
<evidence type="ECO:0000256" key="2">
    <source>
        <dbReference type="ARBA" id="ARBA00022475"/>
    </source>
</evidence>
<dbReference type="AlphaFoldDB" id="A0A4Z0BIA7"/>
<evidence type="ECO:0000256" key="6">
    <source>
        <dbReference type="ARBA" id="ARBA00023136"/>
    </source>
</evidence>
<evidence type="ECO:0000256" key="3">
    <source>
        <dbReference type="ARBA" id="ARBA00022519"/>
    </source>
</evidence>
<dbReference type="RefSeq" id="WP_135285661.1">
    <property type="nucleotide sequence ID" value="NZ_SMLL01000005.1"/>
</dbReference>
<evidence type="ECO:0000256" key="1">
    <source>
        <dbReference type="ARBA" id="ARBA00004382"/>
    </source>
</evidence>
<dbReference type="EMBL" id="SMLL01000005">
    <property type="protein sequence ID" value="TFY98510.1"/>
    <property type="molecule type" value="Genomic_DNA"/>
</dbReference>
<comment type="similarity">
    <text evidence="8">Belongs to the PpiD chaperone family.</text>
</comment>
<dbReference type="PANTHER" id="PTHR47529">
    <property type="entry name" value="PEPTIDYL-PROLYL CIS-TRANS ISOMERASE D"/>
    <property type="match status" value="1"/>
</dbReference>
<keyword evidence="11 13" id="KW-0413">Isomerase</keyword>
<protein>
    <recommendedName>
        <fullName evidence="9">Periplasmic chaperone PpiD</fullName>
    </recommendedName>
    <alternativeName>
        <fullName evidence="10">Periplasmic folding chaperone</fullName>
    </alternativeName>
</protein>
<dbReference type="InterPro" id="IPR000297">
    <property type="entry name" value="PPIase_PpiC"/>
</dbReference>
<dbReference type="Gene3D" id="1.10.4030.10">
    <property type="entry name" value="Porin chaperone SurA, peptide-binding domain"/>
    <property type="match status" value="1"/>
</dbReference>
<dbReference type="SUPFAM" id="SSF109998">
    <property type="entry name" value="Triger factor/SurA peptide-binding domain-like"/>
    <property type="match status" value="1"/>
</dbReference>
<keyword evidence="6" id="KW-0472">Membrane</keyword>
<evidence type="ECO:0000313" key="13">
    <source>
        <dbReference type="EMBL" id="TFY98510.1"/>
    </source>
</evidence>
<comment type="caution">
    <text evidence="13">The sequence shown here is derived from an EMBL/GenBank/DDBJ whole genome shotgun (WGS) entry which is preliminary data.</text>
</comment>
<keyword evidence="5" id="KW-1133">Transmembrane helix</keyword>
<evidence type="ECO:0000256" key="8">
    <source>
        <dbReference type="ARBA" id="ARBA00038408"/>
    </source>
</evidence>